<evidence type="ECO:0000313" key="3">
    <source>
        <dbReference type="Proteomes" id="UP000054558"/>
    </source>
</evidence>
<feature type="non-terminal residue" evidence="2">
    <location>
        <position position="355"/>
    </location>
</feature>
<dbReference type="EMBL" id="DF237406">
    <property type="protein sequence ID" value="GAQ88759.1"/>
    <property type="molecule type" value="Genomic_DNA"/>
</dbReference>
<evidence type="ECO:0000256" key="1">
    <source>
        <dbReference type="SAM" id="MobiDB-lite"/>
    </source>
</evidence>
<feature type="region of interest" description="Disordered" evidence="1">
    <location>
        <begin position="1"/>
        <end position="37"/>
    </location>
</feature>
<sequence>MYRRGRHVGTPLDDSRTPSTTDASNGRNLGPRDRVPTTMVGAQALREELSSPKGKFEGPVNPDRVAASRWRRTGLREVRVGQRRVVTMESQASLEHFSGALGQIERGTVESIASGQIRVDIESCKERVAVRCLTCLHQIWVRGKDGQLRVNFRKSDRKIMGYLISAQIPKGKQCRQIVCLSCIHKLLGMVTENSDGLSVTLSSRNDGGQDTTILRRQTGEGAWSQTFELTDVVLSYLSRENVTTGLGQRPVATAASQIGERGMAKGVRPRARGHRKKGVAPRPNGLWCRTFCLLSRTCRSAAVGAPTPLVCAQCPPSGRLCAARRRPRHSRGTAHCWAACVFADLSPMPNIPGLS</sequence>
<name>A0A1Y1IGZ6_KLENI</name>
<reference evidence="2 3" key="1">
    <citation type="journal article" date="2014" name="Nat. Commun.">
        <title>Klebsormidium flaccidum genome reveals primary factors for plant terrestrial adaptation.</title>
        <authorList>
            <person name="Hori K."/>
            <person name="Maruyama F."/>
            <person name="Fujisawa T."/>
            <person name="Togashi T."/>
            <person name="Yamamoto N."/>
            <person name="Seo M."/>
            <person name="Sato S."/>
            <person name="Yamada T."/>
            <person name="Mori H."/>
            <person name="Tajima N."/>
            <person name="Moriyama T."/>
            <person name="Ikeuchi M."/>
            <person name="Watanabe M."/>
            <person name="Wada H."/>
            <person name="Kobayashi K."/>
            <person name="Saito M."/>
            <person name="Masuda T."/>
            <person name="Sasaki-Sekimoto Y."/>
            <person name="Mashiguchi K."/>
            <person name="Awai K."/>
            <person name="Shimojima M."/>
            <person name="Masuda S."/>
            <person name="Iwai M."/>
            <person name="Nobusawa T."/>
            <person name="Narise T."/>
            <person name="Kondo S."/>
            <person name="Saito H."/>
            <person name="Sato R."/>
            <person name="Murakawa M."/>
            <person name="Ihara Y."/>
            <person name="Oshima-Yamada Y."/>
            <person name="Ohtaka K."/>
            <person name="Satoh M."/>
            <person name="Sonobe K."/>
            <person name="Ishii M."/>
            <person name="Ohtani R."/>
            <person name="Kanamori-Sato M."/>
            <person name="Honoki R."/>
            <person name="Miyazaki D."/>
            <person name="Mochizuki H."/>
            <person name="Umetsu J."/>
            <person name="Higashi K."/>
            <person name="Shibata D."/>
            <person name="Kamiya Y."/>
            <person name="Sato N."/>
            <person name="Nakamura Y."/>
            <person name="Tabata S."/>
            <person name="Ida S."/>
            <person name="Kurokawa K."/>
            <person name="Ohta H."/>
        </authorList>
    </citation>
    <scope>NUCLEOTIDE SEQUENCE [LARGE SCALE GENOMIC DNA]</scope>
    <source>
        <strain evidence="2 3">NIES-2285</strain>
    </source>
</reference>
<feature type="compositionally biased region" description="Polar residues" evidence="1">
    <location>
        <begin position="17"/>
        <end position="27"/>
    </location>
</feature>
<organism evidence="2 3">
    <name type="scientific">Klebsormidium nitens</name>
    <name type="common">Green alga</name>
    <name type="synonym">Ulothrix nitens</name>
    <dbReference type="NCBI Taxonomy" id="105231"/>
    <lineage>
        <taxon>Eukaryota</taxon>
        <taxon>Viridiplantae</taxon>
        <taxon>Streptophyta</taxon>
        <taxon>Klebsormidiophyceae</taxon>
        <taxon>Klebsormidiales</taxon>
        <taxon>Klebsormidiaceae</taxon>
        <taxon>Klebsormidium</taxon>
    </lineage>
</organism>
<accession>A0A1Y1IGZ6</accession>
<protein>
    <submittedName>
        <fullName evidence="2">Uncharacterized protein</fullName>
    </submittedName>
</protein>
<dbReference type="Proteomes" id="UP000054558">
    <property type="component" value="Unassembled WGS sequence"/>
</dbReference>
<evidence type="ECO:0000313" key="2">
    <source>
        <dbReference type="EMBL" id="GAQ88759.1"/>
    </source>
</evidence>
<keyword evidence="3" id="KW-1185">Reference proteome</keyword>
<gene>
    <name evidence="2" type="ORF">KFL_004570010</name>
</gene>
<dbReference type="AlphaFoldDB" id="A0A1Y1IGZ6"/>
<proteinExistence type="predicted"/>